<reference evidence="2 3" key="1">
    <citation type="submission" date="2018-06" db="EMBL/GenBank/DDBJ databases">
        <authorList>
            <consortium name="Pathogen Informatics"/>
            <person name="Doyle S."/>
        </authorList>
    </citation>
    <scope>NUCLEOTIDE SEQUENCE [LARGE SCALE GENOMIC DNA]</scope>
    <source>
        <strain evidence="2 3">NCTC11967</strain>
    </source>
</reference>
<sequence>MTDMIHLNDNNLLYPSTGDDSIPVLAATLVPDEQRVEFWPQYFGNIPQWIILEPHIFTWMDRFCADYSGGIWQFYTLSNGGAFMAPEMDEDTDEKWSLFNTMNGNGGELSVEAAGIAVCLMTYSHHAMRTECDAMTEHYYRLRDYALNHAECCAIMHIID</sequence>
<comment type="similarity">
    <text evidence="1">Belongs to the antirestriction protein family.</text>
</comment>
<gene>
    <name evidence="2" type="ORF">NCTC11967_02364</name>
</gene>
<dbReference type="InterPro" id="IPR042297">
    <property type="entry name" value="Antirestriction_sf"/>
</dbReference>
<proteinExistence type="inferred from homology"/>
<dbReference type="Pfam" id="PF03230">
    <property type="entry name" value="Antirestrict"/>
    <property type="match status" value="1"/>
</dbReference>
<dbReference type="RefSeq" id="WP_038252469.1">
    <property type="nucleotide sequence ID" value="NZ_UHJH01000001.1"/>
</dbReference>
<organism evidence="2 3">
    <name type="scientific">Yokenella regensburgei</name>
    <dbReference type="NCBI Taxonomy" id="158877"/>
    <lineage>
        <taxon>Bacteria</taxon>
        <taxon>Pseudomonadati</taxon>
        <taxon>Pseudomonadota</taxon>
        <taxon>Gammaproteobacteria</taxon>
        <taxon>Enterobacterales</taxon>
        <taxon>Enterobacteriaceae</taxon>
        <taxon>Yokenella</taxon>
    </lineage>
</organism>
<evidence type="ECO:0000256" key="1">
    <source>
        <dbReference type="ARBA" id="ARBA00008618"/>
    </source>
</evidence>
<protein>
    <submittedName>
        <fullName evidence="2">Antirestriction protein</fullName>
    </submittedName>
</protein>
<dbReference type="Proteomes" id="UP000251313">
    <property type="component" value="Unassembled WGS sequence"/>
</dbReference>
<comment type="caution">
    <text evidence="2">The sequence shown here is derived from an EMBL/GenBank/DDBJ whole genome shotgun (WGS) entry which is preliminary data.</text>
</comment>
<dbReference type="InterPro" id="IPR004914">
    <property type="entry name" value="Antirestrict"/>
</dbReference>
<dbReference type="EMBL" id="UAVL01000011">
    <property type="protein sequence ID" value="SQA63328.1"/>
    <property type="molecule type" value="Genomic_DNA"/>
</dbReference>
<dbReference type="AlphaFoldDB" id="A0AB38FVI3"/>
<evidence type="ECO:0000313" key="2">
    <source>
        <dbReference type="EMBL" id="SQA63328.1"/>
    </source>
</evidence>
<name>A0AB38FVI3_9ENTR</name>
<dbReference type="Gene3D" id="3.30.70.3580">
    <property type="entry name" value="Antirestriction protein"/>
    <property type="match status" value="1"/>
</dbReference>
<accession>A0AB38FVI3</accession>
<evidence type="ECO:0000313" key="3">
    <source>
        <dbReference type="Proteomes" id="UP000251313"/>
    </source>
</evidence>